<evidence type="ECO:0000256" key="1">
    <source>
        <dbReference type="ARBA" id="ARBA00006295"/>
    </source>
</evidence>
<sequence length="303" mass="33259">MAAKRKGGLNKGLDALLSRSSGPASREEVSISDDNVAPPVTDQAPRDGELRKLPVELLERGRYQPRRDMSPEALEELAESIRAQGVMQPIVVRPIGDKRYEIIAGERRWRAAQLAGLHSIPAVVRDVPDDAAIAMALIENIQREDLNPMEEALALARLKDEFTLTHQQVADAVGKSRAMVTNLLRLIALEEDVRKLLEHGDLEMGHARALLALTGQNQIEAARMVVARGLNVRQTEALVRDFDKVRSTAAPKREDPNVRRLLNDLSDRLGAPVALKQGAGGKGKLVISYNSLDELDGILSHIK</sequence>
<evidence type="ECO:0000256" key="2">
    <source>
        <dbReference type="ARBA" id="ARBA00022372"/>
    </source>
</evidence>
<accession>A0ABT0E555</accession>
<organism evidence="8 9">
    <name type="scientific">Alcanivorax quisquiliarum</name>
    <dbReference type="NCBI Taxonomy" id="2933565"/>
    <lineage>
        <taxon>Bacteria</taxon>
        <taxon>Pseudomonadati</taxon>
        <taxon>Pseudomonadota</taxon>
        <taxon>Gammaproteobacteria</taxon>
        <taxon>Oceanospirillales</taxon>
        <taxon>Alcanivoracaceae</taxon>
        <taxon>Alcanivorax</taxon>
    </lineage>
</organism>
<dbReference type="InterPro" id="IPR057240">
    <property type="entry name" value="ParB_dimer_C"/>
</dbReference>
<dbReference type="Gene3D" id="3.90.1530.30">
    <property type="match status" value="1"/>
</dbReference>
<dbReference type="PANTHER" id="PTHR33375:SF1">
    <property type="entry name" value="CHROMOSOME-PARTITIONING PROTEIN PARB-RELATED"/>
    <property type="match status" value="1"/>
</dbReference>
<reference evidence="8" key="1">
    <citation type="submission" date="2022-04" db="EMBL/GenBank/DDBJ databases">
        <title>Alcanivorax sp. CY1518 draft genome sequence.</title>
        <authorList>
            <person name="Zhao G."/>
            <person name="An M."/>
        </authorList>
    </citation>
    <scope>NUCLEOTIDE SEQUENCE</scope>
    <source>
        <strain evidence="8">CY1518</strain>
    </source>
</reference>
<keyword evidence="3" id="KW-0159">Chromosome partition</keyword>
<dbReference type="EMBL" id="JALKII010000002">
    <property type="protein sequence ID" value="MCK0536883.1"/>
    <property type="molecule type" value="Genomic_DNA"/>
</dbReference>
<comment type="similarity">
    <text evidence="1">Belongs to the ParB family.</text>
</comment>
<evidence type="ECO:0000256" key="3">
    <source>
        <dbReference type="ARBA" id="ARBA00022829"/>
    </source>
</evidence>
<evidence type="ECO:0000313" key="8">
    <source>
        <dbReference type="EMBL" id="MCK0536883.1"/>
    </source>
</evidence>
<dbReference type="Pfam" id="PF17762">
    <property type="entry name" value="HTH_ParB"/>
    <property type="match status" value="1"/>
</dbReference>
<dbReference type="Pfam" id="PF02195">
    <property type="entry name" value="ParB_N"/>
    <property type="match status" value="1"/>
</dbReference>
<dbReference type="InterPro" id="IPR003115">
    <property type="entry name" value="ParB_N"/>
</dbReference>
<dbReference type="SMART" id="SM00470">
    <property type="entry name" value="ParB"/>
    <property type="match status" value="1"/>
</dbReference>
<evidence type="ECO:0000256" key="6">
    <source>
        <dbReference type="SAM" id="MobiDB-lite"/>
    </source>
</evidence>
<dbReference type="PANTHER" id="PTHR33375">
    <property type="entry name" value="CHROMOSOME-PARTITIONING PROTEIN PARB-RELATED"/>
    <property type="match status" value="1"/>
</dbReference>
<dbReference type="Proteomes" id="UP001165524">
    <property type="component" value="Unassembled WGS sequence"/>
</dbReference>
<dbReference type="Pfam" id="PF23552">
    <property type="entry name" value="ParB_C"/>
    <property type="match status" value="1"/>
</dbReference>
<proteinExistence type="inferred from homology"/>
<evidence type="ECO:0000256" key="4">
    <source>
        <dbReference type="ARBA" id="ARBA00023125"/>
    </source>
</evidence>
<name>A0ABT0E555_9GAMM</name>
<dbReference type="InterPro" id="IPR036086">
    <property type="entry name" value="ParB/Sulfiredoxin_sf"/>
</dbReference>
<dbReference type="SUPFAM" id="SSF110849">
    <property type="entry name" value="ParB/Sulfiredoxin"/>
    <property type="match status" value="1"/>
</dbReference>
<protein>
    <recommendedName>
        <fullName evidence="2">Probable chromosome-partitioning protein ParB</fullName>
    </recommendedName>
</protein>
<feature type="domain" description="ParB-like N-terminal" evidence="7">
    <location>
        <begin position="51"/>
        <end position="141"/>
    </location>
</feature>
<dbReference type="CDD" id="cd16393">
    <property type="entry name" value="SPO0J_N"/>
    <property type="match status" value="1"/>
</dbReference>
<comment type="caution">
    <text evidence="8">The sequence shown here is derived from an EMBL/GenBank/DDBJ whole genome shotgun (WGS) entry which is preliminary data.</text>
</comment>
<feature type="region of interest" description="Disordered" evidence="6">
    <location>
        <begin position="1"/>
        <end position="50"/>
    </location>
</feature>
<comment type="function">
    <text evidence="5">Involved in chromosome partition. Localize to both poles of the predivisional cell following completion of DNA replication. Binds to the DNA origin of replication.</text>
</comment>
<dbReference type="InterPro" id="IPR050336">
    <property type="entry name" value="Chromosome_partition/occlusion"/>
</dbReference>
<keyword evidence="9" id="KW-1185">Reference proteome</keyword>
<dbReference type="InterPro" id="IPR004437">
    <property type="entry name" value="ParB/RepB/Spo0J"/>
</dbReference>
<gene>
    <name evidence="8" type="ORF">MU846_04105</name>
</gene>
<keyword evidence="4" id="KW-0238">DNA-binding</keyword>
<dbReference type="NCBIfam" id="TIGR00180">
    <property type="entry name" value="parB_part"/>
    <property type="match status" value="1"/>
</dbReference>
<dbReference type="InterPro" id="IPR041468">
    <property type="entry name" value="HTH_ParB/Spo0J"/>
</dbReference>
<evidence type="ECO:0000256" key="5">
    <source>
        <dbReference type="ARBA" id="ARBA00025472"/>
    </source>
</evidence>
<evidence type="ECO:0000259" key="7">
    <source>
        <dbReference type="SMART" id="SM00470"/>
    </source>
</evidence>
<dbReference type="Gene3D" id="1.10.10.2830">
    <property type="match status" value="1"/>
</dbReference>
<evidence type="ECO:0000313" key="9">
    <source>
        <dbReference type="Proteomes" id="UP001165524"/>
    </source>
</evidence>
<dbReference type="RefSeq" id="WP_246948718.1">
    <property type="nucleotide sequence ID" value="NZ_JALKII010000002.1"/>
</dbReference>